<dbReference type="GO" id="GO:0017154">
    <property type="term" value="F:semaphorin receptor activity"/>
    <property type="evidence" value="ECO:0007669"/>
    <property type="project" value="InterPro"/>
</dbReference>
<dbReference type="GO" id="GO:0002116">
    <property type="term" value="C:semaphorin receptor complex"/>
    <property type="evidence" value="ECO:0007669"/>
    <property type="project" value="TreeGrafter"/>
</dbReference>
<dbReference type="Gene3D" id="1.10.506.10">
    <property type="entry name" value="GTPase Activation - p120gap, domain 1"/>
    <property type="match status" value="1"/>
</dbReference>
<dbReference type="Pfam" id="PF08337">
    <property type="entry name" value="Plexin_cytopl"/>
    <property type="match status" value="1"/>
</dbReference>
<protein>
    <recommendedName>
        <fullName evidence="1">Plexin cytoplasmic RasGAP domain-containing protein</fullName>
    </recommendedName>
</protein>
<dbReference type="InterPro" id="IPR031148">
    <property type="entry name" value="Plexin"/>
</dbReference>
<evidence type="ECO:0000313" key="2">
    <source>
        <dbReference type="EMBL" id="VDO92334.1"/>
    </source>
</evidence>
<evidence type="ECO:0000313" key="3">
    <source>
        <dbReference type="Proteomes" id="UP000269396"/>
    </source>
</evidence>
<dbReference type="Proteomes" id="UP000269396">
    <property type="component" value="Unassembled WGS sequence"/>
</dbReference>
<dbReference type="STRING" id="31246.A0A183NLZ5"/>
<sequence length="151" mass="17320">MTDLLYQLRLQGDARLTTAFRRAETIVDKILSNWLTFLLYKFIKNSVGENLFYFYRALLQQINMGPRDAITGKARYTLDSSSLLQTEMTGKQITLCVEDPQQLFGLSTSYISVKVLDCDTITQAKEKILDGIYKNKPYSKQIKSTQLDLSK</sequence>
<feature type="domain" description="Plexin cytoplasmic RasGAP" evidence="1">
    <location>
        <begin position="19"/>
        <end position="98"/>
    </location>
</feature>
<gene>
    <name evidence="2" type="ORF">SMTD_LOCUS3131</name>
</gene>
<proteinExistence type="predicted"/>
<dbReference type="InterPro" id="IPR013548">
    <property type="entry name" value="Plexin_cytoplasmic_RasGAP_dom"/>
</dbReference>
<dbReference type="InterPro" id="IPR008936">
    <property type="entry name" value="Rho_GTPase_activation_prot"/>
</dbReference>
<name>A0A183NLZ5_9TREM</name>
<dbReference type="PANTHER" id="PTHR22625:SF70">
    <property type="entry name" value="PLEXIN A, ISOFORM A"/>
    <property type="match status" value="1"/>
</dbReference>
<dbReference type="AlphaFoldDB" id="A0A183NLZ5"/>
<dbReference type="GO" id="GO:0005886">
    <property type="term" value="C:plasma membrane"/>
    <property type="evidence" value="ECO:0007669"/>
    <property type="project" value="TreeGrafter"/>
</dbReference>
<reference evidence="2 3" key="1">
    <citation type="submission" date="2018-11" db="EMBL/GenBank/DDBJ databases">
        <authorList>
            <consortium name="Pathogen Informatics"/>
        </authorList>
    </citation>
    <scope>NUCLEOTIDE SEQUENCE [LARGE SCALE GENOMIC DNA]</scope>
    <source>
        <strain>Denwood</strain>
        <strain evidence="3">Zambia</strain>
    </source>
</reference>
<accession>A0A183NLZ5</accession>
<dbReference type="PANTHER" id="PTHR22625">
    <property type="entry name" value="PLEXIN"/>
    <property type="match status" value="1"/>
</dbReference>
<keyword evidence="3" id="KW-1185">Reference proteome</keyword>
<dbReference type="EMBL" id="UZAL01005210">
    <property type="protein sequence ID" value="VDO92334.1"/>
    <property type="molecule type" value="Genomic_DNA"/>
</dbReference>
<dbReference type="GO" id="GO:0030334">
    <property type="term" value="P:regulation of cell migration"/>
    <property type="evidence" value="ECO:0007669"/>
    <property type="project" value="TreeGrafter"/>
</dbReference>
<evidence type="ECO:0000259" key="1">
    <source>
        <dbReference type="Pfam" id="PF08337"/>
    </source>
</evidence>
<dbReference type="Gene3D" id="3.10.20.90">
    <property type="entry name" value="Phosphatidylinositol 3-kinase Catalytic Subunit, Chain A, domain 1"/>
    <property type="match status" value="1"/>
</dbReference>
<organism evidence="2 3">
    <name type="scientific">Schistosoma mattheei</name>
    <dbReference type="NCBI Taxonomy" id="31246"/>
    <lineage>
        <taxon>Eukaryota</taxon>
        <taxon>Metazoa</taxon>
        <taxon>Spiralia</taxon>
        <taxon>Lophotrochozoa</taxon>
        <taxon>Platyhelminthes</taxon>
        <taxon>Trematoda</taxon>
        <taxon>Digenea</taxon>
        <taxon>Strigeidida</taxon>
        <taxon>Schistosomatoidea</taxon>
        <taxon>Schistosomatidae</taxon>
        <taxon>Schistosoma</taxon>
    </lineage>
</organism>